<dbReference type="InterPro" id="IPR050311">
    <property type="entry name" value="ORC1/CDC6"/>
</dbReference>
<organism evidence="8 9">
    <name type="scientific">Elsinoe australis</name>
    <dbReference type="NCBI Taxonomy" id="40998"/>
    <lineage>
        <taxon>Eukaryota</taxon>
        <taxon>Fungi</taxon>
        <taxon>Dikarya</taxon>
        <taxon>Ascomycota</taxon>
        <taxon>Pezizomycotina</taxon>
        <taxon>Dothideomycetes</taxon>
        <taxon>Dothideomycetidae</taxon>
        <taxon>Myriangiales</taxon>
        <taxon>Elsinoaceae</taxon>
        <taxon>Elsinoe</taxon>
    </lineage>
</organism>
<evidence type="ECO:0000313" key="9">
    <source>
        <dbReference type="Proteomes" id="UP000308133"/>
    </source>
</evidence>
<dbReference type="InterPro" id="IPR036388">
    <property type="entry name" value="WH-like_DNA-bd_sf"/>
</dbReference>
<name>A0A4U7B6C9_9PEZI</name>
<dbReference type="Proteomes" id="UP000308133">
    <property type="component" value="Unassembled WGS sequence"/>
</dbReference>
<accession>A0A4U7B6C9</accession>
<dbReference type="PANTHER" id="PTHR10763:SF26">
    <property type="entry name" value="CELL DIVISION CONTROL PROTEIN 6 HOMOLOG"/>
    <property type="match status" value="1"/>
</dbReference>
<dbReference type="Gene3D" id="3.40.50.300">
    <property type="entry name" value="P-loop containing nucleotide triphosphate hydrolases"/>
    <property type="match status" value="1"/>
</dbReference>
<evidence type="ECO:0000256" key="3">
    <source>
        <dbReference type="ARBA" id="ARBA00022705"/>
    </source>
</evidence>
<dbReference type="GO" id="GO:0006270">
    <property type="term" value="P:DNA replication initiation"/>
    <property type="evidence" value="ECO:0007669"/>
    <property type="project" value="UniProtKB-UniRule"/>
</dbReference>
<evidence type="ECO:0000313" key="8">
    <source>
        <dbReference type="EMBL" id="TKX25335.1"/>
    </source>
</evidence>
<comment type="similarity">
    <text evidence="1 5">Belongs to the CDC6/cdc18 family.</text>
</comment>
<dbReference type="Pfam" id="PF22606">
    <property type="entry name" value="Cdc6-ORC-like_ATPase_lid"/>
    <property type="match status" value="1"/>
</dbReference>
<evidence type="ECO:0000256" key="5">
    <source>
        <dbReference type="PIRNR" id="PIRNR001767"/>
    </source>
</evidence>
<gene>
    <name evidence="8" type="ORF">C1H76_2568</name>
</gene>
<keyword evidence="3" id="KW-0235">DNA replication</keyword>
<dbReference type="GO" id="GO:0003688">
    <property type="term" value="F:DNA replication origin binding"/>
    <property type="evidence" value="ECO:0007669"/>
    <property type="project" value="TreeGrafter"/>
</dbReference>
<feature type="region of interest" description="Disordered" evidence="6">
    <location>
        <begin position="103"/>
        <end position="123"/>
    </location>
</feature>
<feature type="region of interest" description="Disordered" evidence="6">
    <location>
        <begin position="410"/>
        <end position="429"/>
    </location>
</feature>
<dbReference type="GO" id="GO:0005634">
    <property type="term" value="C:nucleus"/>
    <property type="evidence" value="ECO:0007669"/>
    <property type="project" value="TreeGrafter"/>
</dbReference>
<dbReference type="EMBL" id="PTQR01000030">
    <property type="protein sequence ID" value="TKX25335.1"/>
    <property type="molecule type" value="Genomic_DNA"/>
</dbReference>
<keyword evidence="2" id="KW-0132">Cell division</keyword>
<evidence type="ECO:0000256" key="4">
    <source>
        <dbReference type="ARBA" id="ARBA00023306"/>
    </source>
</evidence>
<dbReference type="CDD" id="cd00009">
    <property type="entry name" value="AAA"/>
    <property type="match status" value="1"/>
</dbReference>
<keyword evidence="4" id="KW-0131">Cell cycle</keyword>
<feature type="compositionally biased region" description="Low complexity" evidence="6">
    <location>
        <begin position="412"/>
        <end position="429"/>
    </location>
</feature>
<dbReference type="Pfam" id="PF13191">
    <property type="entry name" value="AAA_16"/>
    <property type="match status" value="1"/>
</dbReference>
<dbReference type="InterPro" id="IPR003593">
    <property type="entry name" value="AAA+_ATPase"/>
</dbReference>
<feature type="domain" description="AAA+ ATPase" evidence="7">
    <location>
        <begin position="194"/>
        <end position="341"/>
    </location>
</feature>
<feature type="region of interest" description="Disordered" evidence="6">
    <location>
        <begin position="1"/>
        <end position="22"/>
    </location>
</feature>
<evidence type="ECO:0000259" key="7">
    <source>
        <dbReference type="SMART" id="SM00382"/>
    </source>
</evidence>
<dbReference type="SUPFAM" id="SSF52540">
    <property type="entry name" value="P-loop containing nucleoside triphosphate hydrolases"/>
    <property type="match status" value="1"/>
</dbReference>
<evidence type="ECO:0000256" key="1">
    <source>
        <dbReference type="ARBA" id="ARBA00006184"/>
    </source>
</evidence>
<dbReference type="SMART" id="SM00382">
    <property type="entry name" value="AAA"/>
    <property type="match status" value="1"/>
</dbReference>
<dbReference type="PANTHER" id="PTHR10763">
    <property type="entry name" value="CELL DIVISION CONTROL PROTEIN 6-RELATED"/>
    <property type="match status" value="1"/>
</dbReference>
<dbReference type="Gene3D" id="1.10.8.60">
    <property type="match status" value="1"/>
</dbReference>
<dbReference type="GO" id="GO:0051301">
    <property type="term" value="P:cell division"/>
    <property type="evidence" value="ECO:0007669"/>
    <property type="project" value="UniProtKB-UniRule"/>
</dbReference>
<dbReference type="GO" id="GO:0033314">
    <property type="term" value="P:mitotic DNA replication checkpoint signaling"/>
    <property type="evidence" value="ECO:0007669"/>
    <property type="project" value="TreeGrafter"/>
</dbReference>
<proteinExistence type="inferred from homology"/>
<evidence type="ECO:0000256" key="6">
    <source>
        <dbReference type="SAM" id="MobiDB-lite"/>
    </source>
</evidence>
<comment type="caution">
    <text evidence="8">The sequence shown here is derived from an EMBL/GenBank/DDBJ whole genome shotgun (WGS) entry which is preliminary data.</text>
</comment>
<dbReference type="InterPro" id="IPR016314">
    <property type="entry name" value="Cdc6/18"/>
</dbReference>
<reference evidence="8 9" key="1">
    <citation type="submission" date="2018-02" db="EMBL/GenBank/DDBJ databases">
        <title>Draft genome sequences of Elsinoe sp., causing black scab on jojoba.</title>
        <authorList>
            <person name="Stodart B."/>
            <person name="Jeffress S."/>
            <person name="Ash G."/>
            <person name="Arun Chinnappa K."/>
        </authorList>
    </citation>
    <scope>NUCLEOTIDE SEQUENCE [LARGE SCALE GENOMIC DNA]</scope>
    <source>
        <strain evidence="8 9">Hillstone_2</strain>
    </source>
</reference>
<dbReference type="InterPro" id="IPR054425">
    <property type="entry name" value="Cdc6_ORC1-like_ATPase_lid"/>
</dbReference>
<dbReference type="InterPro" id="IPR027417">
    <property type="entry name" value="P-loop_NTPase"/>
</dbReference>
<protein>
    <recommendedName>
        <fullName evidence="5">Cell division control protein</fullName>
    </recommendedName>
</protein>
<evidence type="ECO:0000256" key="2">
    <source>
        <dbReference type="ARBA" id="ARBA00022618"/>
    </source>
</evidence>
<dbReference type="AlphaFoldDB" id="A0A4U7B6C9"/>
<dbReference type="PIRSF" id="PIRSF001767">
    <property type="entry name" value="Cdc6"/>
    <property type="match status" value="1"/>
</dbReference>
<sequence length="646" mass="69794">MASVLGKRTRSASTTYGTRSKRVQKDIHVHKDDQMIASPTAIPSSITKSAVKNLESLELSTPSKSCTSGRPAKHGINGARVSITPKGIDAHFGISKASNDYPLKKKALDTPPITPRHRDTATKKPITPQNRVLVPGSVLTPRTPLTPSTVTKASPYAQARQLFTGCSEHGLLVGRRDERQQVTDFVSHCLDESTGGCLYVSGPPGTGKSAFIGDIIQQADIQSKTTSAVVNCMSIRNAPELTQHLATEFSFGQANKRKMDPNTLKKHFTAKAEDGQMLLLVLDEVDQLVDLDLNLLYSLFEWSMQPSSNLILIGIANALDLTDRLLPRLKSRNIKPSLLPFMPYTATQINDIITTKLKSLNISDSNPSNIPFVQSAAILLCSKKVASQTGDLRKAFDIIKRALTLAENEARTSQSSLSPSKSPCKTPLSENVNLASPPIATPIQTKLTALCHLTPETAPKATIAHVAKVTSQIFSNGMSSRLSQLNIQQKAVLCALAAFEKKARSSLSATLSSMVSYVPATPSKTGRGQKVESPTTKQLFDSYTELCKRENLLHALSSVEFRDVLSGLETLSLTEFVDANGKTGTLGLMTPTKTPSRKSKKIDFGQMSLGNVSGDERRVSSVVGFKELSESLSGPGSEILREILEC</sequence>
<dbReference type="InterPro" id="IPR041664">
    <property type="entry name" value="AAA_16"/>
</dbReference>
<dbReference type="Gene3D" id="1.10.10.10">
    <property type="entry name" value="Winged helix-like DNA-binding domain superfamily/Winged helix DNA-binding domain"/>
    <property type="match status" value="1"/>
</dbReference>
<dbReference type="FunFam" id="3.40.50.300:FF:000547">
    <property type="entry name" value="Cell division control protein"/>
    <property type="match status" value="1"/>
</dbReference>